<evidence type="ECO:0000313" key="11">
    <source>
        <dbReference type="EMBL" id="PCH43025.1"/>
    </source>
</evidence>
<keyword evidence="12" id="KW-1185">Reference proteome</keyword>
<dbReference type="InterPro" id="IPR002401">
    <property type="entry name" value="Cyt_P450_E_grp-I"/>
</dbReference>
<dbReference type="GO" id="GO:0004497">
    <property type="term" value="F:monooxygenase activity"/>
    <property type="evidence" value="ECO:0007669"/>
    <property type="project" value="UniProtKB-KW"/>
</dbReference>
<comment type="pathway">
    <text evidence="2">Secondary metabolite biosynthesis.</text>
</comment>
<dbReference type="Pfam" id="PF00067">
    <property type="entry name" value="p450"/>
    <property type="match status" value="1"/>
</dbReference>
<dbReference type="PANTHER" id="PTHR24305:SF166">
    <property type="entry name" value="CYTOCHROME P450 12A4, MITOCHONDRIAL-RELATED"/>
    <property type="match status" value="1"/>
</dbReference>
<dbReference type="CDD" id="cd11069">
    <property type="entry name" value="CYP_FUM15-like"/>
    <property type="match status" value="1"/>
</dbReference>
<reference evidence="11 12" key="1">
    <citation type="journal article" date="2012" name="Science">
        <title>The Paleozoic origin of enzymatic lignin decomposition reconstructed from 31 fungal genomes.</title>
        <authorList>
            <person name="Floudas D."/>
            <person name="Binder M."/>
            <person name="Riley R."/>
            <person name="Barry K."/>
            <person name="Blanchette R.A."/>
            <person name="Henrissat B."/>
            <person name="Martinez A.T."/>
            <person name="Otillar R."/>
            <person name="Spatafora J.W."/>
            <person name="Yadav J.S."/>
            <person name="Aerts A."/>
            <person name="Benoit I."/>
            <person name="Boyd A."/>
            <person name="Carlson A."/>
            <person name="Copeland A."/>
            <person name="Coutinho P.M."/>
            <person name="de Vries R.P."/>
            <person name="Ferreira P."/>
            <person name="Findley K."/>
            <person name="Foster B."/>
            <person name="Gaskell J."/>
            <person name="Glotzer D."/>
            <person name="Gorecki P."/>
            <person name="Heitman J."/>
            <person name="Hesse C."/>
            <person name="Hori C."/>
            <person name="Igarashi K."/>
            <person name="Jurgens J.A."/>
            <person name="Kallen N."/>
            <person name="Kersten P."/>
            <person name="Kohler A."/>
            <person name="Kuees U."/>
            <person name="Kumar T.K.A."/>
            <person name="Kuo A."/>
            <person name="LaButti K."/>
            <person name="Larrondo L.F."/>
            <person name="Lindquist E."/>
            <person name="Ling A."/>
            <person name="Lombard V."/>
            <person name="Lucas S."/>
            <person name="Lundell T."/>
            <person name="Martin R."/>
            <person name="McLaughlin D.J."/>
            <person name="Morgenstern I."/>
            <person name="Morin E."/>
            <person name="Murat C."/>
            <person name="Nagy L.G."/>
            <person name="Nolan M."/>
            <person name="Ohm R.A."/>
            <person name="Patyshakuliyeva A."/>
            <person name="Rokas A."/>
            <person name="Ruiz-Duenas F.J."/>
            <person name="Sabat G."/>
            <person name="Salamov A."/>
            <person name="Samejima M."/>
            <person name="Schmutz J."/>
            <person name="Slot J.C."/>
            <person name="St John F."/>
            <person name="Stenlid J."/>
            <person name="Sun H."/>
            <person name="Sun S."/>
            <person name="Syed K."/>
            <person name="Tsang A."/>
            <person name="Wiebenga A."/>
            <person name="Young D."/>
            <person name="Pisabarro A."/>
            <person name="Eastwood D.C."/>
            <person name="Martin F."/>
            <person name="Cullen D."/>
            <person name="Grigoriev I.V."/>
            <person name="Hibbett D.S."/>
        </authorList>
    </citation>
    <scope>NUCLEOTIDE SEQUENCE [LARGE SCALE GENOMIC DNA]</scope>
    <source>
        <strain evidence="11 12">MD-104</strain>
    </source>
</reference>
<protein>
    <submittedName>
        <fullName evidence="11">Cytochrome P450</fullName>
    </submittedName>
</protein>
<dbReference type="PRINTS" id="PR00385">
    <property type="entry name" value="P450"/>
</dbReference>
<sequence length="547" mass="61917">MALMTFTSSCLYIGGGIIAYALWKLALILIAPYTSTIRDLPGPPNRSWLFGNLREIFEADGAVLHEAWVEQYGLTIKYKGWLNSDRLYTMDTRALNHILSHSSIYQKPPMARYQLSQLLGKGVLVVEGEQHRQQRRILNPAFGPAQIRELTEIFVAKASQLRDLWTLEIKDGSPKRIDVLDGLTKMTLDVIGLAGFNYDFDALNINGKENELHRAFSVMFHMLQGRGAFEIIPFLQAFFPPLRLLPHERTRRINEAQRVMRRIGMQLVAEKKAEVMNVTKTGINDEEKRLHGRDLLTLLIKANMDTEIPESQRLSDEDVLAQVPTFIVAGHETTSNAMSWCLFALANAPEIQEKLREELWNVPTENPTMDELNALPYLDAVVRETMRVHGPVPGTIRISVQDDVIPLNTPYTDVHGQVHDNIRLKKDTTVFIPILAMNRSKAIWGEDASEFKPERWQSIPEAAQSVPGVWANLMSFLGGPRSCIGYRFSIIEMKALIFSLVRAFEFEPAVPAGQMTKKSAVVQRPLVRSEMDKGAQMPLLIKPHQRT</sequence>
<feature type="binding site" description="axial binding residue" evidence="9">
    <location>
        <position position="483"/>
    </location>
    <ligand>
        <name>heme</name>
        <dbReference type="ChEBI" id="CHEBI:30413"/>
    </ligand>
    <ligandPart>
        <name>Fe</name>
        <dbReference type="ChEBI" id="CHEBI:18248"/>
    </ligandPart>
</feature>
<dbReference type="InterPro" id="IPR036396">
    <property type="entry name" value="Cyt_P450_sf"/>
</dbReference>
<dbReference type="AlphaFoldDB" id="A0A2H3JNF1"/>
<evidence type="ECO:0000313" key="12">
    <source>
        <dbReference type="Proteomes" id="UP000218811"/>
    </source>
</evidence>
<evidence type="ECO:0000256" key="6">
    <source>
        <dbReference type="ARBA" id="ARBA00023002"/>
    </source>
</evidence>
<keyword evidence="8" id="KW-0503">Monooxygenase</keyword>
<dbReference type="GO" id="GO:0020037">
    <property type="term" value="F:heme binding"/>
    <property type="evidence" value="ECO:0007669"/>
    <property type="project" value="InterPro"/>
</dbReference>
<keyword evidence="6" id="KW-0560">Oxidoreductase</keyword>
<evidence type="ECO:0000256" key="1">
    <source>
        <dbReference type="ARBA" id="ARBA00001971"/>
    </source>
</evidence>
<keyword evidence="4 9" id="KW-0349">Heme</keyword>
<gene>
    <name evidence="11" type="ORF">WOLCODRAFT_132618</name>
</gene>
<comment type="similarity">
    <text evidence="3">Belongs to the cytochrome P450 family.</text>
</comment>
<evidence type="ECO:0000256" key="9">
    <source>
        <dbReference type="PIRSR" id="PIRSR602401-1"/>
    </source>
</evidence>
<dbReference type="Gene3D" id="1.10.630.10">
    <property type="entry name" value="Cytochrome P450"/>
    <property type="match status" value="1"/>
</dbReference>
<dbReference type="GO" id="GO:0016705">
    <property type="term" value="F:oxidoreductase activity, acting on paired donors, with incorporation or reduction of molecular oxygen"/>
    <property type="evidence" value="ECO:0007669"/>
    <property type="project" value="InterPro"/>
</dbReference>
<evidence type="ECO:0000256" key="3">
    <source>
        <dbReference type="ARBA" id="ARBA00010617"/>
    </source>
</evidence>
<dbReference type="InterPro" id="IPR001128">
    <property type="entry name" value="Cyt_P450"/>
</dbReference>
<evidence type="ECO:0000256" key="10">
    <source>
        <dbReference type="SAM" id="Phobius"/>
    </source>
</evidence>
<name>A0A2H3JNF1_WOLCO</name>
<dbReference type="EMBL" id="KB468135">
    <property type="protein sequence ID" value="PCH43025.1"/>
    <property type="molecule type" value="Genomic_DNA"/>
</dbReference>
<keyword evidence="10" id="KW-1133">Transmembrane helix</keyword>
<evidence type="ECO:0000256" key="4">
    <source>
        <dbReference type="ARBA" id="ARBA00022617"/>
    </source>
</evidence>
<evidence type="ECO:0000256" key="2">
    <source>
        <dbReference type="ARBA" id="ARBA00005179"/>
    </source>
</evidence>
<keyword evidence="10" id="KW-0472">Membrane</keyword>
<feature type="transmembrane region" description="Helical" evidence="10">
    <location>
        <begin position="12"/>
        <end position="33"/>
    </location>
</feature>
<proteinExistence type="inferred from homology"/>
<dbReference type="STRING" id="742152.A0A2H3JNF1"/>
<keyword evidence="5 9" id="KW-0479">Metal-binding</keyword>
<accession>A0A2H3JNF1</accession>
<dbReference type="PRINTS" id="PR00463">
    <property type="entry name" value="EP450I"/>
</dbReference>
<keyword evidence="7 9" id="KW-0408">Iron</keyword>
<dbReference type="PANTHER" id="PTHR24305">
    <property type="entry name" value="CYTOCHROME P450"/>
    <property type="match status" value="1"/>
</dbReference>
<dbReference type="OMA" id="WKHQRRT"/>
<dbReference type="Proteomes" id="UP000218811">
    <property type="component" value="Unassembled WGS sequence"/>
</dbReference>
<keyword evidence="10" id="KW-0812">Transmembrane</keyword>
<evidence type="ECO:0000256" key="8">
    <source>
        <dbReference type="ARBA" id="ARBA00023033"/>
    </source>
</evidence>
<dbReference type="GO" id="GO:0005506">
    <property type="term" value="F:iron ion binding"/>
    <property type="evidence" value="ECO:0007669"/>
    <property type="project" value="InterPro"/>
</dbReference>
<dbReference type="InterPro" id="IPR050121">
    <property type="entry name" value="Cytochrome_P450_monoxygenase"/>
</dbReference>
<dbReference type="SUPFAM" id="SSF48264">
    <property type="entry name" value="Cytochrome P450"/>
    <property type="match status" value="1"/>
</dbReference>
<dbReference type="OrthoDB" id="1470350at2759"/>
<evidence type="ECO:0000256" key="5">
    <source>
        <dbReference type="ARBA" id="ARBA00022723"/>
    </source>
</evidence>
<evidence type="ECO:0000256" key="7">
    <source>
        <dbReference type="ARBA" id="ARBA00023004"/>
    </source>
</evidence>
<comment type="cofactor">
    <cofactor evidence="1 9">
        <name>heme</name>
        <dbReference type="ChEBI" id="CHEBI:30413"/>
    </cofactor>
</comment>
<organism evidence="11 12">
    <name type="scientific">Wolfiporia cocos (strain MD-104)</name>
    <name type="common">Brown rot fungus</name>
    <dbReference type="NCBI Taxonomy" id="742152"/>
    <lineage>
        <taxon>Eukaryota</taxon>
        <taxon>Fungi</taxon>
        <taxon>Dikarya</taxon>
        <taxon>Basidiomycota</taxon>
        <taxon>Agaricomycotina</taxon>
        <taxon>Agaricomycetes</taxon>
        <taxon>Polyporales</taxon>
        <taxon>Phaeolaceae</taxon>
        <taxon>Wolfiporia</taxon>
    </lineage>
</organism>